<evidence type="ECO:0000256" key="1">
    <source>
        <dbReference type="SAM" id="SignalP"/>
    </source>
</evidence>
<protein>
    <recommendedName>
        <fullName evidence="2">Protein CPL1-like domain-containing protein</fullName>
    </recommendedName>
</protein>
<organism evidence="3 4">
    <name type="scientific">Kockovaella imperatae</name>
    <dbReference type="NCBI Taxonomy" id="4999"/>
    <lineage>
        <taxon>Eukaryota</taxon>
        <taxon>Fungi</taxon>
        <taxon>Dikarya</taxon>
        <taxon>Basidiomycota</taxon>
        <taxon>Agaricomycotina</taxon>
        <taxon>Tremellomycetes</taxon>
        <taxon>Tremellales</taxon>
        <taxon>Cuniculitremaceae</taxon>
        <taxon>Kockovaella</taxon>
    </lineage>
</organism>
<evidence type="ECO:0000313" key="4">
    <source>
        <dbReference type="Proteomes" id="UP000193218"/>
    </source>
</evidence>
<dbReference type="Pfam" id="PF21671">
    <property type="entry name" value="CPL1-like"/>
    <property type="match status" value="1"/>
</dbReference>
<comment type="caution">
    <text evidence="3">The sequence shown here is derived from an EMBL/GenBank/DDBJ whole genome shotgun (WGS) entry which is preliminary data.</text>
</comment>
<evidence type="ECO:0000259" key="2">
    <source>
        <dbReference type="Pfam" id="PF21671"/>
    </source>
</evidence>
<dbReference type="InterPro" id="IPR038955">
    <property type="entry name" value="PriA/CPL1_fungi"/>
</dbReference>
<sequence>MLRLFLVALLAAQSAVAITNFIGCATELLAGCIAQVGITDQPTCVDKCAASGYRYIYYQDSLDSPCYCSANYPTVNDFTPSSSPSCDTSHYTVERIVGTFTYQFCAHNVGGTSSFSGTVSTIEDCFSSCGPYTWASWINNGGTFCGCWADSAPSFTNDQTCTYPVYKHTAGSTDASGIYRKRDAAPKRMLAGSNGVSCPGNLLPCLVAPTSDPSWEDSYECLDTVSDLEACGGCPYGLHPAASPFIGSAVDFGQDCSAIPGVALGGVTCAASSCVVTACRAPYELDNGICV</sequence>
<dbReference type="InterPro" id="IPR048661">
    <property type="entry name" value="CPL1-like"/>
</dbReference>
<reference evidence="3 4" key="1">
    <citation type="submission" date="2017-03" db="EMBL/GenBank/DDBJ databases">
        <title>Widespread Adenine N6-methylation of Active Genes in Fungi.</title>
        <authorList>
            <consortium name="DOE Joint Genome Institute"/>
            <person name="Mondo S.J."/>
            <person name="Dannebaum R.O."/>
            <person name="Kuo R.C."/>
            <person name="Louie K.B."/>
            <person name="Bewick A.J."/>
            <person name="Labutti K."/>
            <person name="Haridas S."/>
            <person name="Kuo A."/>
            <person name="Salamov A."/>
            <person name="Ahrendt S.R."/>
            <person name="Lau R."/>
            <person name="Bowen B.P."/>
            <person name="Lipzen A."/>
            <person name="Sullivan W."/>
            <person name="Andreopoulos W.B."/>
            <person name="Clum A."/>
            <person name="Lindquist E."/>
            <person name="Daum C."/>
            <person name="Northen T.R."/>
            <person name="Ramamoorthy G."/>
            <person name="Schmitz R.J."/>
            <person name="Gryganskyi A."/>
            <person name="Culley D."/>
            <person name="Magnuson J."/>
            <person name="James T.Y."/>
            <person name="O'Malley M.A."/>
            <person name="Stajich J.E."/>
            <person name="Spatafora J.W."/>
            <person name="Visel A."/>
            <person name="Grigoriev I.V."/>
        </authorList>
    </citation>
    <scope>NUCLEOTIDE SEQUENCE [LARGE SCALE GENOMIC DNA]</scope>
    <source>
        <strain evidence="3 4">NRRL Y-17943</strain>
    </source>
</reference>
<dbReference type="EMBL" id="NBSH01000007">
    <property type="protein sequence ID" value="ORX36703.1"/>
    <property type="molecule type" value="Genomic_DNA"/>
</dbReference>
<dbReference type="RefSeq" id="XP_021870772.1">
    <property type="nucleotide sequence ID" value="XM_022019121.1"/>
</dbReference>
<keyword evidence="1" id="KW-0732">Signal</keyword>
<dbReference type="PANTHER" id="PTHR35192">
    <property type="entry name" value="PROTEIN, PUTATIVE-RELATED"/>
    <property type="match status" value="1"/>
</dbReference>
<dbReference type="PANTHER" id="PTHR35192:SF2">
    <property type="entry name" value="APPLE DOMAIN-CONTAINING PROTEIN"/>
    <property type="match status" value="1"/>
</dbReference>
<gene>
    <name evidence="3" type="ORF">BD324DRAFT_681473</name>
</gene>
<dbReference type="Proteomes" id="UP000193218">
    <property type="component" value="Unassembled WGS sequence"/>
</dbReference>
<feature type="signal peptide" evidence="1">
    <location>
        <begin position="1"/>
        <end position="17"/>
    </location>
</feature>
<dbReference type="STRING" id="4999.A0A1Y1UF82"/>
<accession>A0A1Y1UF82</accession>
<dbReference type="GeneID" id="33560930"/>
<proteinExistence type="predicted"/>
<feature type="chain" id="PRO_5010995532" description="Protein CPL1-like domain-containing protein" evidence="1">
    <location>
        <begin position="18"/>
        <end position="291"/>
    </location>
</feature>
<evidence type="ECO:0000313" key="3">
    <source>
        <dbReference type="EMBL" id="ORX36703.1"/>
    </source>
</evidence>
<dbReference type="AlphaFoldDB" id="A0A1Y1UF82"/>
<name>A0A1Y1UF82_9TREE</name>
<feature type="domain" description="Protein CPL1-like" evidence="2">
    <location>
        <begin position="219"/>
        <end position="287"/>
    </location>
</feature>
<dbReference type="InParanoid" id="A0A1Y1UF82"/>
<keyword evidence="4" id="KW-1185">Reference proteome</keyword>
<dbReference type="OrthoDB" id="2560920at2759"/>